<dbReference type="PROSITE" id="PS51257">
    <property type="entry name" value="PROKAR_LIPOPROTEIN"/>
    <property type="match status" value="1"/>
</dbReference>
<proteinExistence type="predicted"/>
<protein>
    <submittedName>
        <fullName evidence="3">DUF305 domain-containing protein</fullName>
    </submittedName>
</protein>
<dbReference type="PANTHER" id="PTHR36933">
    <property type="entry name" value="SLL0788 PROTEIN"/>
    <property type="match status" value="1"/>
</dbReference>
<keyword evidence="1" id="KW-1133">Transmembrane helix</keyword>
<keyword evidence="3" id="KW-0614">Plasmid</keyword>
<evidence type="ECO:0000259" key="2">
    <source>
        <dbReference type="Pfam" id="PF03713"/>
    </source>
</evidence>
<dbReference type="Gene3D" id="1.20.1260.10">
    <property type="match status" value="1"/>
</dbReference>
<geneLocation type="plasmid" evidence="3 4">
    <name>unnamed</name>
</geneLocation>
<dbReference type="InterPro" id="IPR012347">
    <property type="entry name" value="Ferritin-like"/>
</dbReference>
<sequence>MRDDLRTGTGRPVRAAWVALAGVTMIVVAGCGDTGRVSSPGPSSAAGAVADQPHTRFDVLFAFDIIDHSGQAVALSNSTTVKQGIAPEIRDIARQISAGSTTYVNELQALLVDWGFTPMTVGPRPAAGKPNVAVAPGEHPLAVDADVRRVTGATGTGAAGQYLELMIRQHRFTISAARDQLEAGSNPRAMAIARSLIESQQSEISVMETLQP</sequence>
<dbReference type="PANTHER" id="PTHR36933:SF1">
    <property type="entry name" value="SLL0788 PROTEIN"/>
    <property type="match status" value="1"/>
</dbReference>
<dbReference type="RefSeq" id="WP_236728448.1">
    <property type="nucleotide sequence ID" value="NZ_CP092428.2"/>
</dbReference>
<reference evidence="3" key="1">
    <citation type="submission" date="2022-08" db="EMBL/GenBank/DDBJ databases">
        <title>Whole genome sequencing of non-tuberculosis mycobacteria type-strains.</title>
        <authorList>
            <person name="Igarashi Y."/>
            <person name="Osugi A."/>
            <person name="Mitarai S."/>
        </authorList>
    </citation>
    <scope>NUCLEOTIDE SEQUENCE</scope>
    <source>
        <strain evidence="3">JCM 16372</strain>
    </source>
</reference>
<keyword evidence="1" id="KW-0812">Transmembrane</keyword>
<accession>A0ABY3UKH7</accession>
<organism evidence="3 4">
    <name type="scientific">Mycolicibacterium rufum</name>
    <dbReference type="NCBI Taxonomy" id="318424"/>
    <lineage>
        <taxon>Bacteria</taxon>
        <taxon>Bacillati</taxon>
        <taxon>Actinomycetota</taxon>
        <taxon>Actinomycetes</taxon>
        <taxon>Mycobacteriales</taxon>
        <taxon>Mycobacteriaceae</taxon>
        <taxon>Mycolicibacterium</taxon>
    </lineage>
</organism>
<name>A0ABY3UKH7_9MYCO</name>
<evidence type="ECO:0000313" key="4">
    <source>
        <dbReference type="Proteomes" id="UP001055159"/>
    </source>
</evidence>
<dbReference type="Proteomes" id="UP001055159">
    <property type="component" value="Plasmid unnamed"/>
</dbReference>
<feature type="transmembrane region" description="Helical" evidence="1">
    <location>
        <begin position="12"/>
        <end position="30"/>
    </location>
</feature>
<feature type="domain" description="DUF305" evidence="2">
    <location>
        <begin position="58"/>
        <end position="210"/>
    </location>
</feature>
<dbReference type="Pfam" id="PF03713">
    <property type="entry name" value="DUF305"/>
    <property type="match status" value="1"/>
</dbReference>
<dbReference type="InterPro" id="IPR005183">
    <property type="entry name" value="DUF305_CopM-like"/>
</dbReference>
<dbReference type="EMBL" id="CP092428">
    <property type="protein sequence ID" value="ULP39866.1"/>
    <property type="molecule type" value="Genomic_DNA"/>
</dbReference>
<gene>
    <name evidence="3" type="ORF">MJO55_28485</name>
</gene>
<keyword evidence="1" id="KW-0472">Membrane</keyword>
<evidence type="ECO:0000256" key="1">
    <source>
        <dbReference type="SAM" id="Phobius"/>
    </source>
</evidence>
<evidence type="ECO:0000313" key="3">
    <source>
        <dbReference type="EMBL" id="ULP39866.1"/>
    </source>
</evidence>
<keyword evidence="4" id="KW-1185">Reference proteome</keyword>